<evidence type="ECO:0000313" key="2">
    <source>
        <dbReference type="WBParaSite" id="PS1159_v2.g19817.t1"/>
    </source>
</evidence>
<evidence type="ECO:0000313" key="1">
    <source>
        <dbReference type="Proteomes" id="UP000887580"/>
    </source>
</evidence>
<proteinExistence type="predicted"/>
<protein>
    <submittedName>
        <fullName evidence="2">C-type lectin domain-containing protein</fullName>
    </submittedName>
</protein>
<accession>A0AC35FQJ5</accession>
<reference evidence="2" key="1">
    <citation type="submission" date="2022-11" db="UniProtKB">
        <authorList>
            <consortium name="WormBaseParasite"/>
        </authorList>
    </citation>
    <scope>IDENTIFICATION</scope>
</reference>
<organism evidence="1 2">
    <name type="scientific">Panagrolaimus sp. PS1159</name>
    <dbReference type="NCBI Taxonomy" id="55785"/>
    <lineage>
        <taxon>Eukaryota</taxon>
        <taxon>Metazoa</taxon>
        <taxon>Ecdysozoa</taxon>
        <taxon>Nematoda</taxon>
        <taxon>Chromadorea</taxon>
        <taxon>Rhabditida</taxon>
        <taxon>Tylenchina</taxon>
        <taxon>Panagrolaimomorpha</taxon>
        <taxon>Panagrolaimoidea</taxon>
        <taxon>Panagrolaimidae</taxon>
        <taxon>Panagrolaimus</taxon>
    </lineage>
</organism>
<name>A0AC35FQJ5_9BILA</name>
<sequence length="273" mass="31039">MFRLLFFVVFLTSTVKSCPKGSIIWQNSCYTFMSEVTGFANAENDCIQKGGHLTSIHDGFTNAWISQEASKYFHESTETNFWIGLTDLINPGNWSWTDGTLMNFNETSFNKTLNGLDCISVTMANGLWQTDDCFKTKPYVCKLSTPICPPPYLYFQPTHSCYGDPSERQFKNWTMSENYCILHGGHLASIHSHDEIVFLRSLIFFSATNFWVGSYSNDGGLTWKWSDNTPWDFKPWASGYPRYHTSECGTAYGDGLVDTKCSDSRTLVCQNKL</sequence>
<dbReference type="WBParaSite" id="PS1159_v2.g19817.t1">
    <property type="protein sequence ID" value="PS1159_v2.g19817.t1"/>
    <property type="gene ID" value="PS1159_v2.g19817"/>
</dbReference>
<dbReference type="Proteomes" id="UP000887580">
    <property type="component" value="Unplaced"/>
</dbReference>